<dbReference type="GO" id="GO:0008252">
    <property type="term" value="F:nucleotidase activity"/>
    <property type="evidence" value="ECO:0007669"/>
    <property type="project" value="InterPro"/>
</dbReference>
<dbReference type="EMBL" id="KB446541">
    <property type="protein sequence ID" value="EME42595.1"/>
    <property type="molecule type" value="Genomic_DNA"/>
</dbReference>
<comment type="similarity">
    <text evidence="1">Belongs to the SurE nucleotidase family.</text>
</comment>
<evidence type="ECO:0000256" key="2">
    <source>
        <dbReference type="ARBA" id="ARBA00022723"/>
    </source>
</evidence>
<dbReference type="OrthoDB" id="4018688at2759"/>
<dbReference type="Pfam" id="PF01975">
    <property type="entry name" value="SurE"/>
    <property type="match status" value="1"/>
</dbReference>
<dbReference type="InterPro" id="IPR030048">
    <property type="entry name" value="SurE"/>
</dbReference>
<protein>
    <recommendedName>
        <fullName evidence="5">Survival protein SurE-like phosphatase/nucleotidase domain-containing protein</fullName>
    </recommendedName>
</protein>
<dbReference type="AlphaFoldDB" id="N1PM28"/>
<proteinExistence type="inferred from homology"/>
<dbReference type="PANTHER" id="PTHR30457:SF0">
    <property type="entry name" value="PHOSPHATASE, PUTATIVE (AFU_ORTHOLOGUE AFUA_4G01070)-RELATED"/>
    <property type="match status" value="1"/>
</dbReference>
<dbReference type="HOGENOM" id="CLU_045192_0_1_1"/>
<keyword evidence="4" id="KW-0732">Signal</keyword>
<dbReference type="InterPro" id="IPR036523">
    <property type="entry name" value="SurE-like_sf"/>
</dbReference>
<evidence type="ECO:0000313" key="6">
    <source>
        <dbReference type="EMBL" id="EME42595.1"/>
    </source>
</evidence>
<name>N1PM28_DOTSN</name>
<dbReference type="Proteomes" id="UP000016933">
    <property type="component" value="Unassembled WGS sequence"/>
</dbReference>
<keyword evidence="2" id="KW-0479">Metal-binding</keyword>
<dbReference type="SUPFAM" id="SSF64167">
    <property type="entry name" value="SurE-like"/>
    <property type="match status" value="1"/>
</dbReference>
<dbReference type="eggNOG" id="ENOG502RXS5">
    <property type="taxonomic scope" value="Eukaryota"/>
</dbReference>
<evidence type="ECO:0000256" key="4">
    <source>
        <dbReference type="SAM" id="SignalP"/>
    </source>
</evidence>
<evidence type="ECO:0000256" key="3">
    <source>
        <dbReference type="ARBA" id="ARBA00022801"/>
    </source>
</evidence>
<feature type="domain" description="Survival protein SurE-like phosphatase/nucleotidase" evidence="5">
    <location>
        <begin position="20"/>
        <end position="219"/>
    </location>
</feature>
<sequence length="311" mass="33166">MLPSALLLASLPLAAAAIKVVISNDDGWAMINVRQVYKSLTDAGFSSIISAPADNMSGTGSKDAEPVELGVTGCQFGSCLPYSPPYGNNDSEPRLNYVNSYPVTAMRYGIQNLSSLVFGGPPDIAVAGPNAGNNLGWTTLISGTVAAAVEAAKLGLPAIAFSGLGRYLPWTTPVQPYMEIYADLSTMVTQVLSNGSGAYLPEDTILNVNFPRVHDDKCSPTSDFEFVLTRVWPVWSLWPLSMNLFADDDVEWCGSSRLPDERSVVHGEGCYASISVMSTSKKDVDAGKQKSVAESLGSILTCLPDQRRRGL</sequence>
<reference evidence="6 7" key="2">
    <citation type="journal article" date="2012" name="PLoS Pathog.">
        <title>Diverse lifestyles and strategies of plant pathogenesis encoded in the genomes of eighteen Dothideomycetes fungi.</title>
        <authorList>
            <person name="Ohm R.A."/>
            <person name="Feau N."/>
            <person name="Henrissat B."/>
            <person name="Schoch C.L."/>
            <person name="Horwitz B.A."/>
            <person name="Barry K.W."/>
            <person name="Condon B.J."/>
            <person name="Copeland A.C."/>
            <person name="Dhillon B."/>
            <person name="Glaser F."/>
            <person name="Hesse C.N."/>
            <person name="Kosti I."/>
            <person name="LaButti K."/>
            <person name="Lindquist E.A."/>
            <person name="Lucas S."/>
            <person name="Salamov A.A."/>
            <person name="Bradshaw R.E."/>
            <person name="Ciuffetti L."/>
            <person name="Hamelin R.C."/>
            <person name="Kema G.H.J."/>
            <person name="Lawrence C."/>
            <person name="Scott J.A."/>
            <person name="Spatafora J.W."/>
            <person name="Turgeon B.G."/>
            <person name="de Wit P.J.G.M."/>
            <person name="Zhong S."/>
            <person name="Goodwin S.B."/>
            <person name="Grigoriev I.V."/>
        </authorList>
    </citation>
    <scope>NUCLEOTIDE SEQUENCE [LARGE SCALE GENOMIC DNA]</scope>
    <source>
        <strain evidence="7">NZE10 / CBS 128990</strain>
    </source>
</reference>
<feature type="chain" id="PRO_5004109957" description="Survival protein SurE-like phosphatase/nucleotidase domain-containing protein" evidence="4">
    <location>
        <begin position="18"/>
        <end position="311"/>
    </location>
</feature>
<dbReference type="PANTHER" id="PTHR30457">
    <property type="entry name" value="5'-NUCLEOTIDASE SURE"/>
    <property type="match status" value="1"/>
</dbReference>
<gene>
    <name evidence="6" type="ORF">DOTSEDRAFT_46102</name>
</gene>
<dbReference type="GO" id="GO:0046872">
    <property type="term" value="F:metal ion binding"/>
    <property type="evidence" value="ECO:0007669"/>
    <property type="project" value="UniProtKB-KW"/>
</dbReference>
<accession>N1PM28</accession>
<organism evidence="6 7">
    <name type="scientific">Dothistroma septosporum (strain NZE10 / CBS 128990)</name>
    <name type="common">Red band needle blight fungus</name>
    <name type="synonym">Mycosphaerella pini</name>
    <dbReference type="NCBI Taxonomy" id="675120"/>
    <lineage>
        <taxon>Eukaryota</taxon>
        <taxon>Fungi</taxon>
        <taxon>Dikarya</taxon>
        <taxon>Ascomycota</taxon>
        <taxon>Pezizomycotina</taxon>
        <taxon>Dothideomycetes</taxon>
        <taxon>Dothideomycetidae</taxon>
        <taxon>Mycosphaerellales</taxon>
        <taxon>Mycosphaerellaceae</taxon>
        <taxon>Dothistroma</taxon>
    </lineage>
</organism>
<evidence type="ECO:0000313" key="7">
    <source>
        <dbReference type="Proteomes" id="UP000016933"/>
    </source>
</evidence>
<keyword evidence="7" id="KW-1185">Reference proteome</keyword>
<keyword evidence="3" id="KW-0378">Hydrolase</keyword>
<dbReference type="Gene3D" id="3.40.1210.10">
    <property type="entry name" value="Survival protein SurE-like phosphatase/nucleotidase"/>
    <property type="match status" value="1"/>
</dbReference>
<reference evidence="7" key="1">
    <citation type="journal article" date="2012" name="PLoS Genet.">
        <title>The genomes of the fungal plant pathogens Cladosporium fulvum and Dothistroma septosporum reveal adaptation to different hosts and lifestyles but also signatures of common ancestry.</title>
        <authorList>
            <person name="de Wit P.J.G.M."/>
            <person name="van der Burgt A."/>
            <person name="Oekmen B."/>
            <person name="Stergiopoulos I."/>
            <person name="Abd-Elsalam K.A."/>
            <person name="Aerts A.L."/>
            <person name="Bahkali A.H."/>
            <person name="Beenen H.G."/>
            <person name="Chettri P."/>
            <person name="Cox M.P."/>
            <person name="Datema E."/>
            <person name="de Vries R.P."/>
            <person name="Dhillon B."/>
            <person name="Ganley A.R."/>
            <person name="Griffiths S.A."/>
            <person name="Guo Y."/>
            <person name="Hamelin R.C."/>
            <person name="Henrissat B."/>
            <person name="Kabir M.S."/>
            <person name="Jashni M.K."/>
            <person name="Kema G."/>
            <person name="Klaubauf S."/>
            <person name="Lapidus A."/>
            <person name="Levasseur A."/>
            <person name="Lindquist E."/>
            <person name="Mehrabi R."/>
            <person name="Ohm R.A."/>
            <person name="Owen T.J."/>
            <person name="Salamov A."/>
            <person name="Schwelm A."/>
            <person name="Schijlen E."/>
            <person name="Sun H."/>
            <person name="van den Burg H.A."/>
            <person name="van Ham R.C.H.J."/>
            <person name="Zhang S."/>
            <person name="Goodwin S.B."/>
            <person name="Grigoriev I.V."/>
            <person name="Collemare J."/>
            <person name="Bradshaw R.E."/>
        </authorList>
    </citation>
    <scope>NUCLEOTIDE SEQUENCE [LARGE SCALE GENOMIC DNA]</scope>
    <source>
        <strain evidence="7">NZE10 / CBS 128990</strain>
    </source>
</reference>
<evidence type="ECO:0000256" key="1">
    <source>
        <dbReference type="ARBA" id="ARBA00011062"/>
    </source>
</evidence>
<feature type="signal peptide" evidence="4">
    <location>
        <begin position="1"/>
        <end position="17"/>
    </location>
</feature>
<dbReference type="InterPro" id="IPR002828">
    <property type="entry name" value="SurE-like_Pase/nucleotidase"/>
</dbReference>
<dbReference type="OMA" id="ACEFNSC"/>
<dbReference type="STRING" id="675120.N1PM28"/>
<evidence type="ECO:0000259" key="5">
    <source>
        <dbReference type="Pfam" id="PF01975"/>
    </source>
</evidence>